<dbReference type="AlphaFoldDB" id="A0A1I2Q8S9"/>
<organism evidence="11 12">
    <name type="scientific">Desulfotruncus arcticus DSM 17038</name>
    <dbReference type="NCBI Taxonomy" id="1121424"/>
    <lineage>
        <taxon>Bacteria</taxon>
        <taxon>Bacillati</taxon>
        <taxon>Bacillota</taxon>
        <taxon>Clostridia</taxon>
        <taxon>Eubacteriales</taxon>
        <taxon>Desulfallaceae</taxon>
        <taxon>Desulfotruncus</taxon>
    </lineage>
</organism>
<evidence type="ECO:0000256" key="2">
    <source>
        <dbReference type="ARBA" id="ARBA00004696"/>
    </source>
</evidence>
<evidence type="ECO:0000259" key="10">
    <source>
        <dbReference type="Pfam" id="PF00218"/>
    </source>
</evidence>
<feature type="domain" description="Indole-3-glycerol phosphate synthase" evidence="10">
    <location>
        <begin position="6"/>
        <end position="259"/>
    </location>
</feature>
<dbReference type="InterPro" id="IPR001468">
    <property type="entry name" value="Indole-3-GlycerolPSynthase_CS"/>
</dbReference>
<evidence type="ECO:0000313" key="12">
    <source>
        <dbReference type="Proteomes" id="UP000199337"/>
    </source>
</evidence>
<keyword evidence="5 9" id="KW-0210">Decarboxylase</keyword>
<gene>
    <name evidence="9" type="primary">trpC</name>
    <name evidence="11" type="ORF">SAMN05660649_01128</name>
</gene>
<dbReference type="InterPro" id="IPR045186">
    <property type="entry name" value="Indole-3-glycerol_P_synth"/>
</dbReference>
<evidence type="ECO:0000256" key="7">
    <source>
        <dbReference type="ARBA" id="ARBA00023141"/>
    </source>
</evidence>
<sequence length="272" mass="30118">MSENILEKILRHKREEVADSRKRLPLEKLKEWVAEVPFAPVGFGPALQHPGEVALIAEVKRRSPSRGIIIKDFNLMETIAAYREAEADAVSVLTEREFFGGAAEYLAAARLMTRQPLLRKDFIIDLYQIYESRFLGADALLLIAGALADEELGEFIETTRALGMEALVETRTPDEIERAIAAKASIIGINNRDLRSFQVDLKTTRELIGYINKPHFTVVSESGIKNRTDVETLGSYGADAILVGESLMTSGDLQDGVRRFKGVGKAMKVAVV</sequence>
<dbReference type="NCBIfam" id="NF001377">
    <property type="entry name" value="PRK00278.2-4"/>
    <property type="match status" value="1"/>
</dbReference>
<evidence type="ECO:0000256" key="5">
    <source>
        <dbReference type="ARBA" id="ARBA00022793"/>
    </source>
</evidence>
<name>A0A1I2Q8S9_9FIRM</name>
<comment type="catalytic activity">
    <reaction evidence="1 9">
        <text>1-(2-carboxyphenylamino)-1-deoxy-D-ribulose 5-phosphate + H(+) = (1S,2R)-1-C-(indol-3-yl)glycerol 3-phosphate + CO2 + H2O</text>
        <dbReference type="Rhea" id="RHEA:23476"/>
        <dbReference type="ChEBI" id="CHEBI:15377"/>
        <dbReference type="ChEBI" id="CHEBI:15378"/>
        <dbReference type="ChEBI" id="CHEBI:16526"/>
        <dbReference type="ChEBI" id="CHEBI:58613"/>
        <dbReference type="ChEBI" id="CHEBI:58866"/>
        <dbReference type="EC" id="4.1.1.48"/>
    </reaction>
</comment>
<evidence type="ECO:0000313" key="11">
    <source>
        <dbReference type="EMBL" id="SFG24764.1"/>
    </source>
</evidence>
<dbReference type="InterPro" id="IPR013785">
    <property type="entry name" value="Aldolase_TIM"/>
</dbReference>
<dbReference type="GO" id="GO:0000162">
    <property type="term" value="P:L-tryptophan biosynthetic process"/>
    <property type="evidence" value="ECO:0007669"/>
    <property type="project" value="UniProtKB-UniRule"/>
</dbReference>
<dbReference type="RefSeq" id="WP_092469548.1">
    <property type="nucleotide sequence ID" value="NZ_FOOX01000003.1"/>
</dbReference>
<dbReference type="EC" id="4.1.1.48" evidence="9"/>
<evidence type="ECO:0000256" key="9">
    <source>
        <dbReference type="HAMAP-Rule" id="MF_00134"/>
    </source>
</evidence>
<dbReference type="GO" id="GO:0004640">
    <property type="term" value="F:phosphoribosylanthranilate isomerase activity"/>
    <property type="evidence" value="ECO:0007669"/>
    <property type="project" value="TreeGrafter"/>
</dbReference>
<accession>A0A1I2Q8S9</accession>
<dbReference type="EMBL" id="FOOX01000003">
    <property type="protein sequence ID" value="SFG24764.1"/>
    <property type="molecule type" value="Genomic_DNA"/>
</dbReference>
<keyword evidence="8 9" id="KW-0456">Lyase</keyword>
<comment type="similarity">
    <text evidence="3 9">Belongs to the TrpC family.</text>
</comment>
<evidence type="ECO:0000256" key="4">
    <source>
        <dbReference type="ARBA" id="ARBA00022605"/>
    </source>
</evidence>
<comment type="pathway">
    <text evidence="2 9">Amino-acid biosynthesis; L-tryptophan biosynthesis; L-tryptophan from chorismate: step 4/5.</text>
</comment>
<dbReference type="PANTHER" id="PTHR22854">
    <property type="entry name" value="TRYPTOPHAN BIOSYNTHESIS PROTEIN"/>
    <property type="match status" value="1"/>
</dbReference>
<dbReference type="Proteomes" id="UP000199337">
    <property type="component" value="Unassembled WGS sequence"/>
</dbReference>
<dbReference type="InterPro" id="IPR011060">
    <property type="entry name" value="RibuloseP-bd_barrel"/>
</dbReference>
<evidence type="ECO:0000256" key="6">
    <source>
        <dbReference type="ARBA" id="ARBA00022822"/>
    </source>
</evidence>
<dbReference type="UniPathway" id="UPA00035">
    <property type="reaction ID" value="UER00043"/>
</dbReference>
<dbReference type="GO" id="GO:0004425">
    <property type="term" value="F:indole-3-glycerol-phosphate synthase activity"/>
    <property type="evidence" value="ECO:0007669"/>
    <property type="project" value="UniProtKB-UniRule"/>
</dbReference>
<dbReference type="InterPro" id="IPR013798">
    <property type="entry name" value="Indole-3-glycerol_P_synth_dom"/>
</dbReference>
<dbReference type="STRING" id="341036.SAMN05660649_01128"/>
<dbReference type="PANTHER" id="PTHR22854:SF2">
    <property type="entry name" value="INDOLE-3-GLYCEROL-PHOSPHATE SYNTHASE"/>
    <property type="match status" value="1"/>
</dbReference>
<keyword evidence="6 9" id="KW-0822">Tryptophan biosynthesis</keyword>
<dbReference type="HAMAP" id="MF_00134_B">
    <property type="entry name" value="IGPS_B"/>
    <property type="match status" value="1"/>
</dbReference>
<dbReference type="Pfam" id="PF00218">
    <property type="entry name" value="IGPS"/>
    <property type="match status" value="1"/>
</dbReference>
<dbReference type="PROSITE" id="PS00614">
    <property type="entry name" value="IGPS"/>
    <property type="match status" value="1"/>
</dbReference>
<dbReference type="FunFam" id="3.20.20.70:FF:000024">
    <property type="entry name" value="Indole-3-glycerol phosphate synthase"/>
    <property type="match status" value="1"/>
</dbReference>
<keyword evidence="7 9" id="KW-0057">Aromatic amino acid biosynthesis</keyword>
<protein>
    <recommendedName>
        <fullName evidence="9">Indole-3-glycerol phosphate synthase</fullName>
        <shortName evidence="9">IGPS</shortName>
        <ecNumber evidence="9">4.1.1.48</ecNumber>
    </recommendedName>
</protein>
<dbReference type="CDD" id="cd00331">
    <property type="entry name" value="IGPS"/>
    <property type="match status" value="1"/>
</dbReference>
<evidence type="ECO:0000256" key="3">
    <source>
        <dbReference type="ARBA" id="ARBA00008737"/>
    </source>
</evidence>
<dbReference type="Gene3D" id="3.20.20.70">
    <property type="entry name" value="Aldolase class I"/>
    <property type="match status" value="1"/>
</dbReference>
<proteinExistence type="inferred from homology"/>
<evidence type="ECO:0000256" key="1">
    <source>
        <dbReference type="ARBA" id="ARBA00001633"/>
    </source>
</evidence>
<keyword evidence="12" id="KW-1185">Reference proteome</keyword>
<evidence type="ECO:0000256" key="8">
    <source>
        <dbReference type="ARBA" id="ARBA00023239"/>
    </source>
</evidence>
<keyword evidence="4 9" id="KW-0028">Amino-acid biosynthesis</keyword>
<dbReference type="SUPFAM" id="SSF51366">
    <property type="entry name" value="Ribulose-phoshate binding barrel"/>
    <property type="match status" value="1"/>
</dbReference>
<reference evidence="12" key="1">
    <citation type="submission" date="2016-10" db="EMBL/GenBank/DDBJ databases">
        <authorList>
            <person name="Varghese N."/>
            <person name="Submissions S."/>
        </authorList>
    </citation>
    <scope>NUCLEOTIDE SEQUENCE [LARGE SCALE GENOMIC DNA]</scope>
    <source>
        <strain evidence="12">DSM 17038</strain>
    </source>
</reference>
<dbReference type="OrthoDB" id="9804217at2"/>